<dbReference type="Gene3D" id="1.10.260.40">
    <property type="entry name" value="lambda repressor-like DNA-binding domains"/>
    <property type="match status" value="1"/>
</dbReference>
<feature type="domain" description="HTH cro/C1-type" evidence="1">
    <location>
        <begin position="8"/>
        <end position="61"/>
    </location>
</feature>
<dbReference type="SMART" id="SM00530">
    <property type="entry name" value="HTH_XRE"/>
    <property type="match status" value="1"/>
</dbReference>
<organism evidence="2 3">
    <name type="scientific">Mesorhizobium dulcispinae</name>
    <dbReference type="NCBI Taxonomy" id="3072316"/>
    <lineage>
        <taxon>Bacteria</taxon>
        <taxon>Pseudomonadati</taxon>
        <taxon>Pseudomonadota</taxon>
        <taxon>Alphaproteobacteria</taxon>
        <taxon>Hyphomicrobiales</taxon>
        <taxon>Phyllobacteriaceae</taxon>
        <taxon>Mesorhizobium</taxon>
    </lineage>
</organism>
<dbReference type="Pfam" id="PF01381">
    <property type="entry name" value="HTH_3"/>
    <property type="match status" value="1"/>
</dbReference>
<dbReference type="InterPro" id="IPR001387">
    <property type="entry name" value="Cro/C1-type_HTH"/>
</dbReference>
<dbReference type="EMBL" id="JAVIIZ010000002">
    <property type="protein sequence ID" value="MDX8471549.1"/>
    <property type="molecule type" value="Genomic_DNA"/>
</dbReference>
<gene>
    <name evidence="2" type="ORF">RFM27_05640</name>
</gene>
<protein>
    <submittedName>
        <fullName evidence="2">Helix-turn-helix transcriptional regulator</fullName>
    </submittedName>
</protein>
<dbReference type="RefSeq" id="WP_320315904.1">
    <property type="nucleotide sequence ID" value="NZ_JAVIIX010000003.1"/>
</dbReference>
<sequence length="86" mass="9477">MIVPNEILRAARSALGISQAELAELSGVAVRTIMRVERDERVSVRTLQRLQAALEGRGLEFLASEPGRGPGLRIPLGLIKRDDLRF</sequence>
<dbReference type="InterPro" id="IPR010982">
    <property type="entry name" value="Lambda_DNA-bd_dom_sf"/>
</dbReference>
<proteinExistence type="predicted"/>
<evidence type="ECO:0000313" key="2">
    <source>
        <dbReference type="EMBL" id="MDX8471549.1"/>
    </source>
</evidence>
<dbReference type="SUPFAM" id="SSF47413">
    <property type="entry name" value="lambda repressor-like DNA-binding domains"/>
    <property type="match status" value="1"/>
</dbReference>
<keyword evidence="3" id="KW-1185">Reference proteome</keyword>
<dbReference type="PROSITE" id="PS50943">
    <property type="entry name" value="HTH_CROC1"/>
    <property type="match status" value="1"/>
</dbReference>
<dbReference type="CDD" id="cd00093">
    <property type="entry name" value="HTH_XRE"/>
    <property type="match status" value="1"/>
</dbReference>
<evidence type="ECO:0000313" key="3">
    <source>
        <dbReference type="Proteomes" id="UP001271780"/>
    </source>
</evidence>
<reference evidence="2 3" key="1">
    <citation type="submission" date="2023-08" db="EMBL/GenBank/DDBJ databases">
        <title>Implementing the SeqCode for naming new Mesorhizobium species isolated from Vachellia karroo root nodules.</title>
        <authorList>
            <person name="Van Lill M."/>
        </authorList>
    </citation>
    <scope>NUCLEOTIDE SEQUENCE [LARGE SCALE GENOMIC DNA]</scope>
    <source>
        <strain evidence="2 3">VK23A</strain>
    </source>
</reference>
<comment type="caution">
    <text evidence="2">The sequence shown here is derived from an EMBL/GenBank/DDBJ whole genome shotgun (WGS) entry which is preliminary data.</text>
</comment>
<accession>A0ABU4XDC9</accession>
<evidence type="ECO:0000259" key="1">
    <source>
        <dbReference type="PROSITE" id="PS50943"/>
    </source>
</evidence>
<name>A0ABU4XDC9_9HYPH</name>
<dbReference type="Proteomes" id="UP001271780">
    <property type="component" value="Unassembled WGS sequence"/>
</dbReference>